<accession>A0ABT8VKE2</accession>
<reference evidence="1" key="1">
    <citation type="submission" date="2023-07" db="EMBL/GenBank/DDBJ databases">
        <authorList>
            <person name="Aktuganov G."/>
            <person name="Boyko T."/>
            <person name="Delegan Y."/>
            <person name="Galimzianova N."/>
            <person name="Gilvanova E."/>
            <person name="Korobov V."/>
            <person name="Kuzmina L."/>
            <person name="Melentiev A."/>
            <person name="Milman P."/>
            <person name="Ryabova A."/>
            <person name="Stupak E."/>
            <person name="Yasakov T."/>
            <person name="Zharikova N."/>
            <person name="Zhurenko E."/>
        </authorList>
    </citation>
    <scope>NUCLEOTIDE SEQUENCE</scope>
    <source>
        <strain evidence="1">IB-739</strain>
    </source>
</reference>
<dbReference type="Proteomes" id="UP001168883">
    <property type="component" value="Unassembled WGS sequence"/>
</dbReference>
<dbReference type="EMBL" id="JAUMKJ010000064">
    <property type="protein sequence ID" value="MDO3681406.1"/>
    <property type="molecule type" value="Genomic_DNA"/>
</dbReference>
<dbReference type="RefSeq" id="WP_302881227.1">
    <property type="nucleotide sequence ID" value="NZ_JAUMKJ010000064.1"/>
</dbReference>
<keyword evidence="2" id="KW-1185">Reference proteome</keyword>
<comment type="caution">
    <text evidence="1">The sequence shown here is derived from an EMBL/GenBank/DDBJ whole genome shotgun (WGS) entry which is preliminary data.</text>
</comment>
<protein>
    <submittedName>
        <fullName evidence="1">Uncharacterized protein</fullName>
    </submittedName>
</protein>
<name>A0ABT8VKE2_9BACL</name>
<evidence type="ECO:0000313" key="1">
    <source>
        <dbReference type="EMBL" id="MDO3681406.1"/>
    </source>
</evidence>
<sequence length="44" mass="5199">MTVLAELAKEGYISWTLADPDRITLLQAWEREDRWSGWQVYGSR</sequence>
<organism evidence="1 2">
    <name type="scientific">Paenibacillus ehimensis</name>
    <dbReference type="NCBI Taxonomy" id="79264"/>
    <lineage>
        <taxon>Bacteria</taxon>
        <taxon>Bacillati</taxon>
        <taxon>Bacillota</taxon>
        <taxon>Bacilli</taxon>
        <taxon>Bacillales</taxon>
        <taxon>Paenibacillaceae</taxon>
        <taxon>Paenibacillus</taxon>
    </lineage>
</organism>
<gene>
    <name evidence="1" type="ORF">Q3C12_30895</name>
</gene>
<proteinExistence type="predicted"/>
<evidence type="ECO:0000313" key="2">
    <source>
        <dbReference type="Proteomes" id="UP001168883"/>
    </source>
</evidence>